<accession>A0A7Z0HY40</accession>
<evidence type="ECO:0000259" key="4">
    <source>
        <dbReference type="SMART" id="SM00646"/>
    </source>
</evidence>
<dbReference type="Proteomes" id="UP000529417">
    <property type="component" value="Unassembled WGS sequence"/>
</dbReference>
<dbReference type="InterPro" id="IPR050695">
    <property type="entry name" value="N-acetylmuramoyl_amidase_3"/>
</dbReference>
<dbReference type="SUPFAM" id="SSF53187">
    <property type="entry name" value="Zn-dependent exopeptidases"/>
    <property type="match status" value="1"/>
</dbReference>
<dbReference type="PANTHER" id="PTHR30404:SF0">
    <property type="entry name" value="N-ACETYLMURAMOYL-L-ALANINE AMIDASE AMIC"/>
    <property type="match status" value="1"/>
</dbReference>
<dbReference type="SMART" id="SM00646">
    <property type="entry name" value="Ami_3"/>
    <property type="match status" value="1"/>
</dbReference>
<reference evidence="5 6" key="1">
    <citation type="journal article" date="2000" name="Arch. Microbiol.">
        <title>Rhodobaca bogoriensis gen. nov. and sp. nov., an alkaliphilic purple nonsulfur bacterium from African Rift Valley soda lakes.</title>
        <authorList>
            <person name="Milford A.D."/>
            <person name="Achenbach L.A."/>
            <person name="Jung D.O."/>
            <person name="Madigan M.T."/>
        </authorList>
    </citation>
    <scope>NUCLEOTIDE SEQUENCE [LARGE SCALE GENOMIC DNA]</scope>
    <source>
        <strain evidence="5 6">2376</strain>
    </source>
</reference>
<keyword evidence="6" id="KW-1185">Reference proteome</keyword>
<evidence type="ECO:0000313" key="5">
    <source>
        <dbReference type="EMBL" id="NYS24387.1"/>
    </source>
</evidence>
<dbReference type="CDD" id="cd02696">
    <property type="entry name" value="MurNAc-LAA"/>
    <property type="match status" value="1"/>
</dbReference>
<feature type="domain" description="MurNAc-LAA" evidence="4">
    <location>
        <begin position="224"/>
        <end position="379"/>
    </location>
</feature>
<name>A0A7Z0HY40_9RHOB</name>
<dbReference type="GO" id="GO:0030288">
    <property type="term" value="C:outer membrane-bounded periplasmic space"/>
    <property type="evidence" value="ECO:0007669"/>
    <property type="project" value="TreeGrafter"/>
</dbReference>
<dbReference type="AlphaFoldDB" id="A0A7Z0HY40"/>
<dbReference type="Gene3D" id="3.40.630.40">
    <property type="entry name" value="Zn-dependent exopeptidases"/>
    <property type="match status" value="1"/>
</dbReference>
<evidence type="ECO:0000256" key="2">
    <source>
        <dbReference type="ARBA" id="ARBA00011901"/>
    </source>
</evidence>
<evidence type="ECO:0000256" key="1">
    <source>
        <dbReference type="ARBA" id="ARBA00001561"/>
    </source>
</evidence>
<sequence length="394" mass="42146">MLAALPAAAQSLGGSARVDAEASRITSDRQMITVDLALSQPVPYRIRHLPSPPRLVLDLNTVDWGALQAAPGPGIRDLRLGVAANGWARMVIDLTGPYRLREAGFSGTDPGSATAPRLSLRLERDTLEGFTAIAQDEDRFIASYGDALLHPGASALPRSAQPLVVVLDPGHGGADPGAERDGLRESDLMLAFARELRDALRRAGGFEVALTRDADVFMTLDARIRAARAAGADVFLSLHADALPDGIASGSTLYSLSEEASDQSAAILAERHDRADLLAGVDLTRAEDAIADVLMSIAQVENRPRTDLLAESLISSIDDHGLRLHSRPHQSGGFSVLRAPDIPSLLIELGFMSNPRDLANLQDPDWRARMQAALVRGLQDWAEADAALAPLRRR</sequence>
<dbReference type="InterPro" id="IPR002508">
    <property type="entry name" value="MurNAc-LAA_cat"/>
</dbReference>
<dbReference type="Gene3D" id="2.60.40.3500">
    <property type="match status" value="1"/>
</dbReference>
<comment type="caution">
    <text evidence="5">The sequence shown here is derived from an EMBL/GenBank/DDBJ whole genome shotgun (WGS) entry which is preliminary data.</text>
</comment>
<evidence type="ECO:0000313" key="6">
    <source>
        <dbReference type="Proteomes" id="UP000529417"/>
    </source>
</evidence>
<dbReference type="EC" id="3.5.1.28" evidence="2"/>
<evidence type="ECO:0000256" key="3">
    <source>
        <dbReference type="ARBA" id="ARBA00022801"/>
    </source>
</evidence>
<protein>
    <recommendedName>
        <fullName evidence="2">N-acetylmuramoyl-L-alanine amidase</fullName>
        <ecNumber evidence="2">3.5.1.28</ecNumber>
    </recommendedName>
</protein>
<dbReference type="GO" id="GO:0008745">
    <property type="term" value="F:N-acetylmuramoyl-L-alanine amidase activity"/>
    <property type="evidence" value="ECO:0007669"/>
    <property type="project" value="UniProtKB-EC"/>
</dbReference>
<comment type="catalytic activity">
    <reaction evidence="1">
        <text>Hydrolyzes the link between N-acetylmuramoyl residues and L-amino acid residues in certain cell-wall glycopeptides.</text>
        <dbReference type="EC" id="3.5.1.28"/>
    </reaction>
</comment>
<keyword evidence="3" id="KW-0378">Hydrolase</keyword>
<gene>
    <name evidence="5" type="ORF">HUK65_05225</name>
</gene>
<dbReference type="EMBL" id="JACBXS010000007">
    <property type="protein sequence ID" value="NYS24387.1"/>
    <property type="molecule type" value="Genomic_DNA"/>
</dbReference>
<proteinExistence type="predicted"/>
<dbReference type="PANTHER" id="PTHR30404">
    <property type="entry name" value="N-ACETYLMURAMOYL-L-ALANINE AMIDASE"/>
    <property type="match status" value="1"/>
</dbReference>
<organism evidence="5 6">
    <name type="scientific">Rhabdonatronobacter sediminivivens</name>
    <dbReference type="NCBI Taxonomy" id="2743469"/>
    <lineage>
        <taxon>Bacteria</taxon>
        <taxon>Pseudomonadati</taxon>
        <taxon>Pseudomonadota</taxon>
        <taxon>Alphaproteobacteria</taxon>
        <taxon>Rhodobacterales</taxon>
        <taxon>Paracoccaceae</taxon>
        <taxon>Rhabdonatronobacter</taxon>
    </lineage>
</organism>
<dbReference type="GO" id="GO:0009253">
    <property type="term" value="P:peptidoglycan catabolic process"/>
    <property type="evidence" value="ECO:0007669"/>
    <property type="project" value="InterPro"/>
</dbReference>
<dbReference type="Pfam" id="PF01520">
    <property type="entry name" value="Amidase_3"/>
    <property type="match status" value="1"/>
</dbReference>